<evidence type="ECO:0000313" key="3">
    <source>
        <dbReference type="EMBL" id="SLN51749.1"/>
    </source>
</evidence>
<feature type="compositionally biased region" description="Polar residues" evidence="1">
    <location>
        <begin position="94"/>
        <end position="105"/>
    </location>
</feature>
<name>A0A1X6ZI43_9RHOB</name>
<feature type="region of interest" description="Disordered" evidence="1">
    <location>
        <begin position="94"/>
        <end position="114"/>
    </location>
</feature>
<dbReference type="Proteomes" id="UP000193207">
    <property type="component" value="Unassembled WGS sequence"/>
</dbReference>
<evidence type="ECO:0000256" key="1">
    <source>
        <dbReference type="SAM" id="MobiDB-lite"/>
    </source>
</evidence>
<keyword evidence="4" id="KW-1185">Reference proteome</keyword>
<dbReference type="EMBL" id="FWFU01000003">
    <property type="protein sequence ID" value="SLN51749.1"/>
    <property type="molecule type" value="Genomic_DNA"/>
</dbReference>
<accession>A0A1X6ZI43</accession>
<dbReference type="AlphaFoldDB" id="A0A1X6ZI43"/>
<sequence>MTHAIKTPLIAALALAGSLAAAIPASAMETDPSDRVPTWVSESTFATLSANEIYDLDRAQRLGVDVIIEGNSASQSRAIVDAALADTPVSRAANSFEATGYSDPQDTGLGSHGR</sequence>
<gene>
    <name evidence="3" type="ORF">ROH8110_02848</name>
</gene>
<proteinExistence type="predicted"/>
<dbReference type="RefSeq" id="WP_085818354.1">
    <property type="nucleotide sequence ID" value="NZ_FWFU01000003.1"/>
</dbReference>
<protein>
    <submittedName>
        <fullName evidence="3">Uncharacterized protein</fullName>
    </submittedName>
</protein>
<feature type="signal peptide" evidence="2">
    <location>
        <begin position="1"/>
        <end position="27"/>
    </location>
</feature>
<organism evidence="3 4">
    <name type="scientific">Roseovarius halotolerans</name>
    <dbReference type="NCBI Taxonomy" id="505353"/>
    <lineage>
        <taxon>Bacteria</taxon>
        <taxon>Pseudomonadati</taxon>
        <taxon>Pseudomonadota</taxon>
        <taxon>Alphaproteobacteria</taxon>
        <taxon>Rhodobacterales</taxon>
        <taxon>Roseobacteraceae</taxon>
        <taxon>Roseovarius</taxon>
    </lineage>
</organism>
<reference evidence="3 4" key="1">
    <citation type="submission" date="2017-03" db="EMBL/GenBank/DDBJ databases">
        <authorList>
            <person name="Afonso C.L."/>
            <person name="Miller P.J."/>
            <person name="Scott M.A."/>
            <person name="Spackman E."/>
            <person name="Goraichik I."/>
            <person name="Dimitrov K.M."/>
            <person name="Suarez D.L."/>
            <person name="Swayne D.E."/>
        </authorList>
    </citation>
    <scope>NUCLEOTIDE SEQUENCE [LARGE SCALE GENOMIC DNA]</scope>
    <source>
        <strain evidence="3 4">CECT 8110</strain>
    </source>
</reference>
<evidence type="ECO:0000313" key="4">
    <source>
        <dbReference type="Proteomes" id="UP000193207"/>
    </source>
</evidence>
<evidence type="ECO:0000256" key="2">
    <source>
        <dbReference type="SAM" id="SignalP"/>
    </source>
</evidence>
<feature type="chain" id="PRO_5012891648" evidence="2">
    <location>
        <begin position="28"/>
        <end position="114"/>
    </location>
</feature>
<keyword evidence="2" id="KW-0732">Signal</keyword>